<accession>A0ABN3VT19</accession>
<dbReference type="RefSeq" id="WP_344969617.1">
    <property type="nucleotide sequence ID" value="NZ_BAAAVI010000009.1"/>
</dbReference>
<feature type="transmembrane region" description="Helical" evidence="1">
    <location>
        <begin position="99"/>
        <end position="120"/>
    </location>
</feature>
<keyword evidence="3" id="KW-1185">Reference proteome</keyword>
<evidence type="ECO:0000256" key="1">
    <source>
        <dbReference type="SAM" id="Phobius"/>
    </source>
</evidence>
<feature type="transmembrane region" description="Helical" evidence="1">
    <location>
        <begin position="132"/>
        <end position="151"/>
    </location>
</feature>
<evidence type="ECO:0000313" key="3">
    <source>
        <dbReference type="Proteomes" id="UP001500831"/>
    </source>
</evidence>
<sequence length="171" mass="17887">MSGIFAEARTRGGAPGRAPGGAARGWLRAGLAGLAVTQAVIGAWASISPRGFFEDFPLPGHPWVALLPPYNEHMVLDFGGLNLGFGLMLAVAAVTLDRLLVRTVLGGYLVFAVPHLAFHLGHLGHFAPVDAVGQAVTLALCVVTPLVLLFLSGRVANNKKTGLFFRHGTEG</sequence>
<keyword evidence="1" id="KW-0812">Transmembrane</keyword>
<reference evidence="2 3" key="1">
    <citation type="journal article" date="2019" name="Int. J. Syst. Evol. Microbiol.">
        <title>The Global Catalogue of Microorganisms (GCM) 10K type strain sequencing project: providing services to taxonomists for standard genome sequencing and annotation.</title>
        <authorList>
            <consortium name="The Broad Institute Genomics Platform"/>
            <consortium name="The Broad Institute Genome Sequencing Center for Infectious Disease"/>
            <person name="Wu L."/>
            <person name="Ma J."/>
        </authorList>
    </citation>
    <scope>NUCLEOTIDE SEQUENCE [LARGE SCALE GENOMIC DNA]</scope>
    <source>
        <strain evidence="2 3">JCM 6242</strain>
    </source>
</reference>
<protein>
    <submittedName>
        <fullName evidence="2">Uncharacterized protein</fullName>
    </submittedName>
</protein>
<dbReference type="Proteomes" id="UP001500831">
    <property type="component" value="Unassembled WGS sequence"/>
</dbReference>
<feature type="transmembrane region" description="Helical" evidence="1">
    <location>
        <begin position="74"/>
        <end position="92"/>
    </location>
</feature>
<evidence type="ECO:0000313" key="2">
    <source>
        <dbReference type="EMBL" id="GAA2859442.1"/>
    </source>
</evidence>
<proteinExistence type="predicted"/>
<name>A0ABN3VT19_9ACTN</name>
<keyword evidence="1" id="KW-0472">Membrane</keyword>
<comment type="caution">
    <text evidence="2">The sequence shown here is derived from an EMBL/GenBank/DDBJ whole genome shotgun (WGS) entry which is preliminary data.</text>
</comment>
<keyword evidence="1" id="KW-1133">Transmembrane helix</keyword>
<organism evidence="2 3">
    <name type="scientific">Streptosporangium fragile</name>
    <dbReference type="NCBI Taxonomy" id="46186"/>
    <lineage>
        <taxon>Bacteria</taxon>
        <taxon>Bacillati</taxon>
        <taxon>Actinomycetota</taxon>
        <taxon>Actinomycetes</taxon>
        <taxon>Streptosporangiales</taxon>
        <taxon>Streptosporangiaceae</taxon>
        <taxon>Streptosporangium</taxon>
    </lineage>
</organism>
<dbReference type="EMBL" id="BAAAVI010000009">
    <property type="protein sequence ID" value="GAA2859442.1"/>
    <property type="molecule type" value="Genomic_DNA"/>
</dbReference>
<gene>
    <name evidence="2" type="ORF">GCM10010517_17970</name>
</gene>
<feature type="transmembrane region" description="Helical" evidence="1">
    <location>
        <begin position="26"/>
        <end position="47"/>
    </location>
</feature>